<organism evidence="1 2">
    <name type="scientific">Halococcus saccharolyticus DSM 5350</name>
    <dbReference type="NCBI Taxonomy" id="1227455"/>
    <lineage>
        <taxon>Archaea</taxon>
        <taxon>Methanobacteriati</taxon>
        <taxon>Methanobacteriota</taxon>
        <taxon>Stenosarchaea group</taxon>
        <taxon>Halobacteria</taxon>
        <taxon>Halobacteriales</taxon>
        <taxon>Halococcaceae</taxon>
        <taxon>Halococcus</taxon>
    </lineage>
</organism>
<comment type="caution">
    <text evidence="1">The sequence shown here is derived from an EMBL/GenBank/DDBJ whole genome shotgun (WGS) entry which is preliminary data.</text>
</comment>
<dbReference type="OrthoDB" id="233296at2157"/>
<dbReference type="STRING" id="1227455.C449_00840"/>
<evidence type="ECO:0000313" key="1">
    <source>
        <dbReference type="EMBL" id="EMA47974.1"/>
    </source>
</evidence>
<dbReference type="PATRIC" id="fig|1227455.4.peg.171"/>
<accession>M0MTB2</accession>
<dbReference type="InParanoid" id="M0MTB2"/>
<evidence type="ECO:0000313" key="2">
    <source>
        <dbReference type="Proteomes" id="UP000011669"/>
    </source>
</evidence>
<dbReference type="Proteomes" id="UP000011669">
    <property type="component" value="Unassembled WGS sequence"/>
</dbReference>
<dbReference type="AlphaFoldDB" id="M0MTB2"/>
<sequence length="186" mass="21611">MAIARRKENKHLSSSGEIVFREVVKDGRDIRRKYDKLRALARGYRTDSGEGANFRLYVTVNARDMRSGYWNFRERMNGWSRDMVAGDDAVARKLKRVGGHWMSDLQKSENADDPCLFLFDVDDTRRFALNSITSGLTDHTELRRVQETPNGYHLITEPFNHTEFESGIEHELKTDGMLFVEYLNDD</sequence>
<protein>
    <submittedName>
        <fullName evidence="1">Uncharacterized protein</fullName>
    </submittedName>
</protein>
<reference evidence="1 2" key="1">
    <citation type="journal article" date="2014" name="PLoS Genet.">
        <title>Phylogenetically driven sequencing of extremely halophilic archaea reveals strategies for static and dynamic osmo-response.</title>
        <authorList>
            <person name="Becker E.A."/>
            <person name="Seitzer P.M."/>
            <person name="Tritt A."/>
            <person name="Larsen D."/>
            <person name="Krusor M."/>
            <person name="Yao A.I."/>
            <person name="Wu D."/>
            <person name="Madern D."/>
            <person name="Eisen J.A."/>
            <person name="Darling A.E."/>
            <person name="Facciotti M.T."/>
        </authorList>
    </citation>
    <scope>NUCLEOTIDE SEQUENCE [LARGE SCALE GENOMIC DNA]</scope>
    <source>
        <strain evidence="1 2">DSM 5350</strain>
    </source>
</reference>
<proteinExistence type="predicted"/>
<name>M0MTB2_9EURY</name>
<gene>
    <name evidence="1" type="ORF">C449_00840</name>
</gene>
<keyword evidence="2" id="KW-1185">Reference proteome</keyword>
<dbReference type="RefSeq" id="WP_006075971.1">
    <property type="nucleotide sequence ID" value="NZ_AOMD01000002.1"/>
</dbReference>
<dbReference type="EMBL" id="AOMD01000002">
    <property type="protein sequence ID" value="EMA47974.1"/>
    <property type="molecule type" value="Genomic_DNA"/>
</dbReference>